<sequence length="109" mass="12332">MDIRLLTLVSIFCGYLLMLIGPSQSASLSMEEEKFCGSKLVHAMSMMCASYYSPDDIAISSVKRKGIIEICCTRPCSLYVLSHYCKTLRKEYVEMFLELGNARFYSGDK</sequence>
<gene>
    <name evidence="7" type="ORF">HHI36_005577</name>
</gene>
<dbReference type="Proteomes" id="UP001516400">
    <property type="component" value="Unassembled WGS sequence"/>
</dbReference>
<evidence type="ECO:0000313" key="8">
    <source>
        <dbReference type="Proteomes" id="UP001516400"/>
    </source>
</evidence>
<keyword evidence="4" id="KW-0964">Secreted</keyword>
<keyword evidence="3 5" id="KW-0732">Signal</keyword>
<keyword evidence="8" id="KW-1185">Reference proteome</keyword>
<dbReference type="SMART" id="SM00078">
    <property type="entry name" value="IlGF"/>
    <property type="match status" value="1"/>
</dbReference>
<dbReference type="InterPro" id="IPR022353">
    <property type="entry name" value="Insulin_CS"/>
</dbReference>
<dbReference type="AlphaFoldDB" id="A0ABD2NV35"/>
<feature type="signal peptide" evidence="5">
    <location>
        <begin position="1"/>
        <end position="25"/>
    </location>
</feature>
<organism evidence="7 8">
    <name type="scientific">Cryptolaemus montrouzieri</name>
    <dbReference type="NCBI Taxonomy" id="559131"/>
    <lineage>
        <taxon>Eukaryota</taxon>
        <taxon>Metazoa</taxon>
        <taxon>Ecdysozoa</taxon>
        <taxon>Arthropoda</taxon>
        <taxon>Hexapoda</taxon>
        <taxon>Insecta</taxon>
        <taxon>Pterygota</taxon>
        <taxon>Neoptera</taxon>
        <taxon>Endopterygota</taxon>
        <taxon>Coleoptera</taxon>
        <taxon>Polyphaga</taxon>
        <taxon>Cucujiformia</taxon>
        <taxon>Coccinelloidea</taxon>
        <taxon>Coccinellidae</taxon>
        <taxon>Scymninae</taxon>
        <taxon>Scymnini</taxon>
        <taxon>Cryptolaemus</taxon>
    </lineage>
</organism>
<dbReference type="InterPro" id="IPR022352">
    <property type="entry name" value="Ins/IGF/rlx"/>
</dbReference>
<evidence type="ECO:0000256" key="3">
    <source>
        <dbReference type="ARBA" id="ARBA00022729"/>
    </source>
</evidence>
<dbReference type="CDD" id="cd04366">
    <property type="entry name" value="IlGF_insulin_bombyxin_like"/>
    <property type="match status" value="1"/>
</dbReference>
<dbReference type="GO" id="GO:0005576">
    <property type="term" value="C:extracellular region"/>
    <property type="evidence" value="ECO:0007669"/>
    <property type="project" value="UniProtKB-SubCell"/>
</dbReference>
<dbReference type="PROSITE" id="PS00262">
    <property type="entry name" value="INSULIN"/>
    <property type="match status" value="1"/>
</dbReference>
<evidence type="ECO:0000256" key="1">
    <source>
        <dbReference type="ARBA" id="ARBA00009034"/>
    </source>
</evidence>
<dbReference type="PRINTS" id="PR00276">
    <property type="entry name" value="INSULINFAMLY"/>
</dbReference>
<proteinExistence type="inferred from homology"/>
<dbReference type="InterPro" id="IPR016179">
    <property type="entry name" value="Insulin-like"/>
</dbReference>
<comment type="similarity">
    <text evidence="1 4">Belongs to the insulin family.</text>
</comment>
<dbReference type="SUPFAM" id="SSF56994">
    <property type="entry name" value="Insulin-like"/>
    <property type="match status" value="1"/>
</dbReference>
<evidence type="ECO:0000256" key="2">
    <source>
        <dbReference type="ARBA" id="ARBA00022685"/>
    </source>
</evidence>
<name>A0ABD2NV35_9CUCU</name>
<dbReference type="EMBL" id="JABFTP020000144">
    <property type="protein sequence ID" value="KAL3282392.1"/>
    <property type="molecule type" value="Genomic_DNA"/>
</dbReference>
<comment type="subcellular location">
    <subcellularLocation>
        <location evidence="4">Secreted</location>
    </subcellularLocation>
</comment>
<dbReference type="InterPro" id="IPR036438">
    <property type="entry name" value="Insulin-like_sf"/>
</dbReference>
<evidence type="ECO:0000259" key="6">
    <source>
        <dbReference type="SMART" id="SM00078"/>
    </source>
</evidence>
<accession>A0ABD2NV35</accession>
<reference evidence="7 8" key="1">
    <citation type="journal article" date="2021" name="BMC Biol.">
        <title>Horizontally acquired antibacterial genes associated with adaptive radiation of ladybird beetles.</title>
        <authorList>
            <person name="Li H.S."/>
            <person name="Tang X.F."/>
            <person name="Huang Y.H."/>
            <person name="Xu Z.Y."/>
            <person name="Chen M.L."/>
            <person name="Du X.Y."/>
            <person name="Qiu B.Y."/>
            <person name="Chen P.T."/>
            <person name="Zhang W."/>
            <person name="Slipinski A."/>
            <person name="Escalona H.E."/>
            <person name="Waterhouse R.M."/>
            <person name="Zwick A."/>
            <person name="Pang H."/>
        </authorList>
    </citation>
    <scope>NUCLEOTIDE SEQUENCE [LARGE SCALE GENOMIC DNA]</scope>
    <source>
        <strain evidence="7">SYSU2018</strain>
    </source>
</reference>
<feature type="domain" description="Insulin-like" evidence="6">
    <location>
        <begin position="33"/>
        <end position="85"/>
    </location>
</feature>
<keyword evidence="2" id="KW-0165">Cleavage on pair of basic residues</keyword>
<dbReference type="Pfam" id="PF00049">
    <property type="entry name" value="Insulin"/>
    <property type="match status" value="1"/>
</dbReference>
<evidence type="ECO:0000256" key="4">
    <source>
        <dbReference type="RuleBase" id="RU000406"/>
    </source>
</evidence>
<evidence type="ECO:0000256" key="5">
    <source>
        <dbReference type="SAM" id="SignalP"/>
    </source>
</evidence>
<protein>
    <recommendedName>
        <fullName evidence="6">Insulin-like domain-containing protein</fullName>
    </recommendedName>
</protein>
<feature type="chain" id="PRO_5044796740" description="Insulin-like domain-containing protein" evidence="5">
    <location>
        <begin position="26"/>
        <end position="109"/>
    </location>
</feature>
<evidence type="ECO:0000313" key="7">
    <source>
        <dbReference type="EMBL" id="KAL3282392.1"/>
    </source>
</evidence>
<dbReference type="Gene3D" id="1.10.100.10">
    <property type="entry name" value="Insulin-like"/>
    <property type="match status" value="1"/>
</dbReference>
<comment type="caution">
    <text evidence="7">The sequence shown here is derived from an EMBL/GenBank/DDBJ whole genome shotgun (WGS) entry which is preliminary data.</text>
</comment>